<sequence length="64" mass="7609">SEGIQKYRYGRNIEIFNGKERDVDISDRNSNTRDIQSRANDTKSQYVDEVCLFENMAYNRDVRD</sequence>
<accession>A0A9D3US80</accession>
<evidence type="ECO:0000313" key="2">
    <source>
        <dbReference type="Proteomes" id="UP000828251"/>
    </source>
</evidence>
<proteinExistence type="predicted"/>
<dbReference type="OrthoDB" id="10438420at2759"/>
<dbReference type="AlphaFoldDB" id="A0A9D3US80"/>
<keyword evidence="2" id="KW-1185">Reference proteome</keyword>
<dbReference type="EMBL" id="JAIQCV010000010">
    <property type="protein sequence ID" value="KAH1056475.1"/>
    <property type="molecule type" value="Genomic_DNA"/>
</dbReference>
<gene>
    <name evidence="1" type="ORF">J1N35_034540</name>
</gene>
<protein>
    <submittedName>
        <fullName evidence="1">Uncharacterized protein</fullName>
    </submittedName>
</protein>
<dbReference type="Proteomes" id="UP000828251">
    <property type="component" value="Unassembled WGS sequence"/>
</dbReference>
<organism evidence="1 2">
    <name type="scientific">Gossypium stocksii</name>
    <dbReference type="NCBI Taxonomy" id="47602"/>
    <lineage>
        <taxon>Eukaryota</taxon>
        <taxon>Viridiplantae</taxon>
        <taxon>Streptophyta</taxon>
        <taxon>Embryophyta</taxon>
        <taxon>Tracheophyta</taxon>
        <taxon>Spermatophyta</taxon>
        <taxon>Magnoliopsida</taxon>
        <taxon>eudicotyledons</taxon>
        <taxon>Gunneridae</taxon>
        <taxon>Pentapetalae</taxon>
        <taxon>rosids</taxon>
        <taxon>malvids</taxon>
        <taxon>Malvales</taxon>
        <taxon>Malvaceae</taxon>
        <taxon>Malvoideae</taxon>
        <taxon>Gossypium</taxon>
    </lineage>
</organism>
<name>A0A9D3US80_9ROSI</name>
<reference evidence="1 2" key="1">
    <citation type="journal article" date="2021" name="Plant Biotechnol. J.">
        <title>Multi-omics assisted identification of the key and species-specific regulatory components of drought-tolerant mechanisms in Gossypium stocksii.</title>
        <authorList>
            <person name="Yu D."/>
            <person name="Ke L."/>
            <person name="Zhang D."/>
            <person name="Wu Y."/>
            <person name="Sun Y."/>
            <person name="Mei J."/>
            <person name="Sun J."/>
            <person name="Sun Y."/>
        </authorList>
    </citation>
    <scope>NUCLEOTIDE SEQUENCE [LARGE SCALE GENOMIC DNA]</scope>
    <source>
        <strain evidence="2">cv. E1</strain>
        <tissue evidence="1">Leaf</tissue>
    </source>
</reference>
<feature type="non-terminal residue" evidence="1">
    <location>
        <position position="1"/>
    </location>
</feature>
<comment type="caution">
    <text evidence="1">The sequence shown here is derived from an EMBL/GenBank/DDBJ whole genome shotgun (WGS) entry which is preliminary data.</text>
</comment>
<evidence type="ECO:0000313" key="1">
    <source>
        <dbReference type="EMBL" id="KAH1056475.1"/>
    </source>
</evidence>